<comment type="subcellular location">
    <subcellularLocation>
        <location evidence="1">Membrane</location>
        <topology evidence="1">Single-pass type I membrane protein</topology>
    </subcellularLocation>
</comment>
<evidence type="ECO:0000256" key="9">
    <source>
        <dbReference type="ARBA" id="ARBA00022989"/>
    </source>
</evidence>
<keyword evidence="7" id="KW-0677">Repeat</keyword>
<evidence type="ECO:0000256" key="12">
    <source>
        <dbReference type="ARBA" id="ARBA00023180"/>
    </source>
</evidence>
<keyword evidence="8" id="KW-0391">Immunity</keyword>
<keyword evidence="4" id="KW-0433">Leucine-rich repeat</keyword>
<keyword evidence="11" id="KW-0675">Receptor</keyword>
<evidence type="ECO:0000313" key="14">
    <source>
        <dbReference type="EMBL" id="CAC5393756.1"/>
    </source>
</evidence>
<keyword evidence="12" id="KW-0325">Glycoprotein</keyword>
<dbReference type="PRINTS" id="PR01537">
    <property type="entry name" value="INTRLKN1R1F"/>
</dbReference>
<dbReference type="InterPro" id="IPR035897">
    <property type="entry name" value="Toll_tir_struct_dom_sf"/>
</dbReference>
<gene>
    <name evidence="14" type="ORF">MCOR_28585</name>
</gene>
<dbReference type="FunFam" id="3.40.50.10140:FF:000001">
    <property type="entry name" value="Toll-like receptor 2"/>
    <property type="match status" value="1"/>
</dbReference>
<evidence type="ECO:0000256" key="4">
    <source>
        <dbReference type="ARBA" id="ARBA00022614"/>
    </source>
</evidence>
<evidence type="ECO:0000256" key="7">
    <source>
        <dbReference type="ARBA" id="ARBA00022737"/>
    </source>
</evidence>
<dbReference type="OrthoDB" id="6071240at2759"/>
<dbReference type="SUPFAM" id="SSF52200">
    <property type="entry name" value="Toll/Interleukin receptor TIR domain"/>
    <property type="match status" value="1"/>
</dbReference>
<dbReference type="PROSITE" id="PS50104">
    <property type="entry name" value="TIR"/>
    <property type="match status" value="1"/>
</dbReference>
<accession>A0A6J8CEC8</accession>
<dbReference type="GO" id="GO:0045087">
    <property type="term" value="P:innate immune response"/>
    <property type="evidence" value="ECO:0007669"/>
    <property type="project" value="UniProtKB-KW"/>
</dbReference>
<evidence type="ECO:0000256" key="3">
    <source>
        <dbReference type="ARBA" id="ARBA00022588"/>
    </source>
</evidence>
<keyword evidence="3" id="KW-0399">Innate immunity</keyword>
<evidence type="ECO:0000256" key="8">
    <source>
        <dbReference type="ARBA" id="ARBA00022859"/>
    </source>
</evidence>
<comment type="similarity">
    <text evidence="2">Belongs to the Toll-like receptor family.</text>
</comment>
<proteinExistence type="inferred from homology"/>
<protein>
    <submittedName>
        <fullName evidence="14">TLR13</fullName>
    </submittedName>
</protein>
<name>A0A6J8CEC8_MYTCO</name>
<keyword evidence="5" id="KW-0812">Transmembrane</keyword>
<dbReference type="GO" id="GO:0007165">
    <property type="term" value="P:signal transduction"/>
    <property type="evidence" value="ECO:0007669"/>
    <property type="project" value="InterPro"/>
</dbReference>
<dbReference type="AlphaFoldDB" id="A0A6J8CEC8"/>
<evidence type="ECO:0000256" key="6">
    <source>
        <dbReference type="ARBA" id="ARBA00022729"/>
    </source>
</evidence>
<keyword evidence="9" id="KW-1133">Transmembrane helix</keyword>
<evidence type="ECO:0000256" key="2">
    <source>
        <dbReference type="ARBA" id="ARBA00009634"/>
    </source>
</evidence>
<keyword evidence="6" id="KW-0732">Signal</keyword>
<dbReference type="InterPro" id="IPR000157">
    <property type="entry name" value="TIR_dom"/>
</dbReference>
<organism evidence="14 15">
    <name type="scientific">Mytilus coruscus</name>
    <name type="common">Sea mussel</name>
    <dbReference type="NCBI Taxonomy" id="42192"/>
    <lineage>
        <taxon>Eukaryota</taxon>
        <taxon>Metazoa</taxon>
        <taxon>Spiralia</taxon>
        <taxon>Lophotrochozoa</taxon>
        <taxon>Mollusca</taxon>
        <taxon>Bivalvia</taxon>
        <taxon>Autobranchia</taxon>
        <taxon>Pteriomorphia</taxon>
        <taxon>Mytilida</taxon>
        <taxon>Mytiloidea</taxon>
        <taxon>Mytilidae</taxon>
        <taxon>Mytilinae</taxon>
        <taxon>Mytilus</taxon>
    </lineage>
</organism>
<dbReference type="Proteomes" id="UP000507470">
    <property type="component" value="Unassembled WGS sequence"/>
</dbReference>
<evidence type="ECO:0000256" key="5">
    <source>
        <dbReference type="ARBA" id="ARBA00022692"/>
    </source>
</evidence>
<feature type="domain" description="TIR" evidence="13">
    <location>
        <begin position="110"/>
        <end position="246"/>
    </location>
</feature>
<keyword evidence="10" id="KW-0472">Membrane</keyword>
<sequence length="246" mass="29058">MNNVYLGPALFPWKDVNILLLDTPIRELHITNNDSCFDRRFSLPKESFIPAPVSLELLDLSNNGIDQIRLNLTYVLLLNLSEVDFTSYIIKQNLRTGFGLKKQSENKLDYIYDAFVSYSDEDRAFVMNECIKNLEHDGNLKLCLHHRDFIPGEDITDNIIHAIESSRKTICIITRSFLQSYYCMFEYNMARMENIHSRNGKNVLFLVFYEQLLPEELPLVLYEVIQKQTYIEFPNDEHRNRIFWEK</sequence>
<evidence type="ECO:0000256" key="1">
    <source>
        <dbReference type="ARBA" id="ARBA00004479"/>
    </source>
</evidence>
<dbReference type="Pfam" id="PF13676">
    <property type="entry name" value="TIR_2"/>
    <property type="match status" value="1"/>
</dbReference>
<dbReference type="PANTHER" id="PTHR24365">
    <property type="entry name" value="TOLL-LIKE RECEPTOR"/>
    <property type="match status" value="1"/>
</dbReference>
<reference evidence="14 15" key="1">
    <citation type="submission" date="2020-06" db="EMBL/GenBank/DDBJ databases">
        <authorList>
            <person name="Li R."/>
            <person name="Bekaert M."/>
        </authorList>
    </citation>
    <scope>NUCLEOTIDE SEQUENCE [LARGE SCALE GENOMIC DNA]</scope>
    <source>
        <strain evidence="15">wild</strain>
    </source>
</reference>
<dbReference type="SMART" id="SM00255">
    <property type="entry name" value="TIR"/>
    <property type="match status" value="1"/>
</dbReference>
<dbReference type="GO" id="GO:0038023">
    <property type="term" value="F:signaling receptor activity"/>
    <property type="evidence" value="ECO:0007669"/>
    <property type="project" value="TreeGrafter"/>
</dbReference>
<dbReference type="PANTHER" id="PTHR24365:SF541">
    <property type="entry name" value="PROTEIN TOLL-RELATED"/>
    <property type="match status" value="1"/>
</dbReference>
<evidence type="ECO:0000259" key="13">
    <source>
        <dbReference type="PROSITE" id="PS50104"/>
    </source>
</evidence>
<dbReference type="EMBL" id="CACVKT020005208">
    <property type="protein sequence ID" value="CAC5393756.1"/>
    <property type="molecule type" value="Genomic_DNA"/>
</dbReference>
<evidence type="ECO:0000256" key="11">
    <source>
        <dbReference type="ARBA" id="ARBA00023170"/>
    </source>
</evidence>
<evidence type="ECO:0000256" key="10">
    <source>
        <dbReference type="ARBA" id="ARBA00023136"/>
    </source>
</evidence>
<dbReference type="GO" id="GO:0005886">
    <property type="term" value="C:plasma membrane"/>
    <property type="evidence" value="ECO:0007669"/>
    <property type="project" value="TreeGrafter"/>
</dbReference>
<dbReference type="Gene3D" id="3.40.50.10140">
    <property type="entry name" value="Toll/interleukin-1 receptor homology (TIR) domain"/>
    <property type="match status" value="1"/>
</dbReference>
<keyword evidence="15" id="KW-1185">Reference proteome</keyword>
<evidence type="ECO:0000313" key="15">
    <source>
        <dbReference type="Proteomes" id="UP000507470"/>
    </source>
</evidence>